<dbReference type="PANTHER" id="PTHR11586">
    <property type="entry name" value="TRNA-AMINOACYLATION COFACTOR ARC1 FAMILY MEMBER"/>
    <property type="match status" value="1"/>
</dbReference>
<dbReference type="Gene3D" id="1.10.287.630">
    <property type="entry name" value="Helix hairpin bin"/>
    <property type="match status" value="1"/>
</dbReference>
<keyword evidence="5 14" id="KW-0820">tRNA-binding</keyword>
<dbReference type="CDD" id="cd00805">
    <property type="entry name" value="TyrRS_core"/>
    <property type="match status" value="1"/>
</dbReference>
<evidence type="ECO:0000259" key="17">
    <source>
        <dbReference type="PROSITE" id="PS50042"/>
    </source>
</evidence>
<evidence type="ECO:0000256" key="14">
    <source>
        <dbReference type="PROSITE-ProRule" id="PRU00209"/>
    </source>
</evidence>
<evidence type="ECO:0000256" key="13">
    <source>
        <dbReference type="ARBA" id="ARBA00048400"/>
    </source>
</evidence>
<evidence type="ECO:0000256" key="9">
    <source>
        <dbReference type="ARBA" id="ARBA00022884"/>
    </source>
</evidence>
<dbReference type="SUPFAM" id="SSF51206">
    <property type="entry name" value="cAMP-binding domain-like"/>
    <property type="match status" value="1"/>
</dbReference>
<dbReference type="FunFam" id="2.40.50.140:FF:000047">
    <property type="entry name" value="tyrosine--tRNA ligase, cytoplasmic isoform X2"/>
    <property type="match status" value="1"/>
</dbReference>
<feature type="transmembrane region" description="Helical" evidence="16">
    <location>
        <begin position="323"/>
        <end position="344"/>
    </location>
</feature>
<keyword evidence="16" id="KW-1133">Transmembrane helix</keyword>
<dbReference type="EC" id="6.1.1.1" evidence="15"/>
<dbReference type="InterPro" id="IPR014729">
    <property type="entry name" value="Rossmann-like_a/b/a_fold"/>
</dbReference>
<dbReference type="SUPFAM" id="SSF52374">
    <property type="entry name" value="Nucleotidylyl transferase"/>
    <property type="match status" value="1"/>
</dbReference>
<feature type="transmembrane region" description="Helical" evidence="16">
    <location>
        <begin position="168"/>
        <end position="186"/>
    </location>
</feature>
<dbReference type="GO" id="GO:0006950">
    <property type="term" value="P:response to stress"/>
    <property type="evidence" value="ECO:0007669"/>
    <property type="project" value="UniProtKB-ARBA"/>
</dbReference>
<keyword evidence="11 15" id="KW-0030">Aminoacyl-tRNA synthetase</keyword>
<evidence type="ECO:0000313" key="20">
    <source>
        <dbReference type="RefSeq" id="XP_033179876.1"/>
    </source>
</evidence>
<keyword evidence="16" id="KW-0812">Transmembrane</keyword>
<dbReference type="RefSeq" id="XP_033179876.1">
    <property type="nucleotide sequence ID" value="XM_033323985.1"/>
</dbReference>
<feature type="domain" description="Cyclic nucleotide-binding" evidence="17">
    <location>
        <begin position="422"/>
        <end position="504"/>
    </location>
</feature>
<dbReference type="Proteomes" id="UP000515180">
    <property type="component" value="Unplaced"/>
</dbReference>
<keyword evidence="12" id="KW-0539">Nucleus</keyword>
<dbReference type="Gene3D" id="1.10.240.10">
    <property type="entry name" value="Tyrosyl-Transfer RNA Synthetase"/>
    <property type="match status" value="1"/>
</dbReference>
<proteinExistence type="inferred from homology"/>
<dbReference type="NCBIfam" id="TIGR00234">
    <property type="entry name" value="tyrS"/>
    <property type="match status" value="1"/>
</dbReference>
<dbReference type="GO" id="GO:0006437">
    <property type="term" value="P:tyrosyl-tRNA aminoacylation"/>
    <property type="evidence" value="ECO:0007669"/>
    <property type="project" value="InterPro"/>
</dbReference>
<dbReference type="GeneID" id="100744153"/>
<keyword evidence="19" id="KW-1185">Reference proteome</keyword>
<accession>A0A6P8M3F6</accession>
<dbReference type="GO" id="GO:0000049">
    <property type="term" value="F:tRNA binding"/>
    <property type="evidence" value="ECO:0007669"/>
    <property type="project" value="UniProtKB-UniRule"/>
</dbReference>
<keyword evidence="6 15" id="KW-0436">Ligase</keyword>
<evidence type="ECO:0000256" key="7">
    <source>
        <dbReference type="ARBA" id="ARBA00022741"/>
    </source>
</evidence>
<dbReference type="InterPro" id="IPR012340">
    <property type="entry name" value="NA-bd_OB-fold"/>
</dbReference>
<gene>
    <name evidence="20" type="primary">LOC100744153</name>
</gene>
<feature type="transmembrane region" description="Helical" evidence="16">
    <location>
        <begin position="198"/>
        <end position="218"/>
    </location>
</feature>
<dbReference type="FunFam" id="3.40.50.620:FF:000040">
    <property type="entry name" value="Tyrosine--tRNA ligase"/>
    <property type="match status" value="1"/>
</dbReference>
<feature type="transmembrane region" description="Helical" evidence="16">
    <location>
        <begin position="239"/>
        <end position="266"/>
    </location>
</feature>
<feature type="domain" description="TRNA-binding" evidence="18">
    <location>
        <begin position="871"/>
        <end position="976"/>
    </location>
</feature>
<organism evidence="19 20">
    <name type="scientific">Bombus impatiens</name>
    <name type="common">Bumblebee</name>
    <dbReference type="NCBI Taxonomy" id="132113"/>
    <lineage>
        <taxon>Eukaryota</taxon>
        <taxon>Metazoa</taxon>
        <taxon>Ecdysozoa</taxon>
        <taxon>Arthropoda</taxon>
        <taxon>Hexapoda</taxon>
        <taxon>Insecta</taxon>
        <taxon>Pterygota</taxon>
        <taxon>Neoptera</taxon>
        <taxon>Endopterygota</taxon>
        <taxon>Hymenoptera</taxon>
        <taxon>Apocrita</taxon>
        <taxon>Aculeata</taxon>
        <taxon>Apoidea</taxon>
        <taxon>Anthophila</taxon>
        <taxon>Apidae</taxon>
        <taxon>Bombus</taxon>
        <taxon>Pyrobombus</taxon>
    </lineage>
</organism>
<dbReference type="InterPro" id="IPR018490">
    <property type="entry name" value="cNMP-bd_dom_sf"/>
</dbReference>
<dbReference type="NCBIfam" id="NF006330">
    <property type="entry name" value="PRK08560.1"/>
    <property type="match status" value="1"/>
</dbReference>
<keyword evidence="4" id="KW-0963">Cytoplasm</keyword>
<evidence type="ECO:0000256" key="10">
    <source>
        <dbReference type="ARBA" id="ARBA00022917"/>
    </source>
</evidence>
<dbReference type="InterPro" id="IPR002307">
    <property type="entry name" value="Tyr-tRNA-ligase"/>
</dbReference>
<dbReference type="CTD" id="39829"/>
<dbReference type="InterPro" id="IPR051270">
    <property type="entry name" value="Tyrosine-tRNA_ligase_regulator"/>
</dbReference>
<evidence type="ECO:0000256" key="3">
    <source>
        <dbReference type="ARBA" id="ARBA00005594"/>
    </source>
</evidence>
<dbReference type="Gene3D" id="2.60.120.10">
    <property type="entry name" value="Jelly Rolls"/>
    <property type="match status" value="1"/>
</dbReference>
<evidence type="ECO:0000313" key="19">
    <source>
        <dbReference type="Proteomes" id="UP000515180"/>
    </source>
</evidence>
<keyword evidence="8 15" id="KW-0067">ATP-binding</keyword>
<dbReference type="Gene3D" id="2.40.50.140">
    <property type="entry name" value="Nucleic acid-binding proteins"/>
    <property type="match status" value="1"/>
</dbReference>
<comment type="similarity">
    <text evidence="3 15">Belongs to the class-I aminoacyl-tRNA synthetase family.</text>
</comment>
<evidence type="ECO:0000256" key="15">
    <source>
        <dbReference type="RuleBase" id="RU361234"/>
    </source>
</evidence>
<dbReference type="PRINTS" id="PR01040">
    <property type="entry name" value="TRNASYNTHTYR"/>
</dbReference>
<evidence type="ECO:0000259" key="18">
    <source>
        <dbReference type="PROSITE" id="PS50886"/>
    </source>
</evidence>
<feature type="transmembrane region" description="Helical" evidence="16">
    <location>
        <begin position="91"/>
        <end position="112"/>
    </location>
</feature>
<keyword evidence="9 14" id="KW-0694">RNA-binding</keyword>
<dbReference type="OrthoDB" id="197206at2759"/>
<evidence type="ECO:0000256" key="11">
    <source>
        <dbReference type="ARBA" id="ARBA00023146"/>
    </source>
</evidence>
<dbReference type="InterPro" id="IPR014710">
    <property type="entry name" value="RmlC-like_jellyroll"/>
</dbReference>
<evidence type="ECO:0000256" key="8">
    <source>
        <dbReference type="ARBA" id="ARBA00022840"/>
    </source>
</evidence>
<comment type="catalytic activity">
    <reaction evidence="13">
        <text>tRNA(Tyr) + L-tyrosine + ATP = L-tyrosyl-tRNA(Tyr) + AMP + diphosphate + H(+)</text>
        <dbReference type="Rhea" id="RHEA:10220"/>
        <dbReference type="Rhea" id="RHEA-COMP:9706"/>
        <dbReference type="Rhea" id="RHEA-COMP:9707"/>
        <dbReference type="ChEBI" id="CHEBI:15378"/>
        <dbReference type="ChEBI" id="CHEBI:30616"/>
        <dbReference type="ChEBI" id="CHEBI:33019"/>
        <dbReference type="ChEBI" id="CHEBI:58315"/>
        <dbReference type="ChEBI" id="CHEBI:78442"/>
        <dbReference type="ChEBI" id="CHEBI:78536"/>
        <dbReference type="ChEBI" id="CHEBI:456215"/>
        <dbReference type="EC" id="6.1.1.1"/>
    </reaction>
    <physiologicalReaction direction="left-to-right" evidence="13">
        <dbReference type="Rhea" id="RHEA:10221"/>
    </physiologicalReaction>
</comment>
<dbReference type="InterPro" id="IPR002305">
    <property type="entry name" value="aa-tRNA-synth_Ic"/>
</dbReference>
<protein>
    <recommendedName>
        <fullName evidence="15">Tyrosine--tRNA ligase</fullName>
        <ecNumber evidence="15">6.1.1.1</ecNumber>
    </recommendedName>
    <alternativeName>
        <fullName evidence="15">Tyrosyl-tRNA synthetase</fullName>
    </alternativeName>
</protein>
<dbReference type="PROSITE" id="PS50886">
    <property type="entry name" value="TRBD"/>
    <property type="match status" value="1"/>
</dbReference>
<name>A0A6P8M3F6_BOMIM</name>
<keyword evidence="16" id="KW-0472">Membrane</keyword>
<evidence type="ECO:0000256" key="4">
    <source>
        <dbReference type="ARBA" id="ARBA00022490"/>
    </source>
</evidence>
<evidence type="ECO:0000256" key="1">
    <source>
        <dbReference type="ARBA" id="ARBA00004123"/>
    </source>
</evidence>
<evidence type="ECO:0000256" key="6">
    <source>
        <dbReference type="ARBA" id="ARBA00022598"/>
    </source>
</evidence>
<dbReference type="GO" id="GO:0005737">
    <property type="term" value="C:cytoplasm"/>
    <property type="evidence" value="ECO:0007669"/>
    <property type="project" value="UniProtKB-SubCell"/>
</dbReference>
<evidence type="ECO:0000256" key="16">
    <source>
        <dbReference type="SAM" id="Phobius"/>
    </source>
</evidence>
<dbReference type="PROSITE" id="PS50042">
    <property type="entry name" value="CNMP_BINDING_3"/>
    <property type="match status" value="1"/>
</dbReference>
<dbReference type="SUPFAM" id="SSF50249">
    <property type="entry name" value="Nucleic acid-binding proteins"/>
    <property type="match status" value="1"/>
</dbReference>
<dbReference type="Pfam" id="PF00027">
    <property type="entry name" value="cNMP_binding"/>
    <property type="match status" value="1"/>
</dbReference>
<dbReference type="PANTHER" id="PTHR11586:SF43">
    <property type="entry name" value="TYROSINE--TRNA LIGASE, CYTOPLASMIC"/>
    <property type="match status" value="1"/>
</dbReference>
<evidence type="ECO:0000256" key="2">
    <source>
        <dbReference type="ARBA" id="ARBA00004496"/>
    </source>
</evidence>
<dbReference type="Pfam" id="PF01588">
    <property type="entry name" value="tRNA_bind"/>
    <property type="match status" value="1"/>
</dbReference>
<keyword evidence="7 15" id="KW-0547">Nucleotide-binding</keyword>
<dbReference type="GO" id="GO:0004831">
    <property type="term" value="F:tyrosine-tRNA ligase activity"/>
    <property type="evidence" value="ECO:0007669"/>
    <property type="project" value="UniProtKB-EC"/>
</dbReference>
<reference evidence="20" key="1">
    <citation type="submission" date="2025-08" db="UniProtKB">
        <authorList>
            <consortium name="RefSeq"/>
        </authorList>
    </citation>
    <scope>IDENTIFICATION</scope>
</reference>
<dbReference type="InterPro" id="IPR000595">
    <property type="entry name" value="cNMP-bd_dom"/>
</dbReference>
<dbReference type="SUPFAM" id="SSF81324">
    <property type="entry name" value="Voltage-gated potassium channels"/>
    <property type="match status" value="1"/>
</dbReference>
<dbReference type="CDD" id="cd00038">
    <property type="entry name" value="CAP_ED"/>
    <property type="match status" value="1"/>
</dbReference>
<dbReference type="Pfam" id="PF00579">
    <property type="entry name" value="tRNA-synt_1b"/>
    <property type="match status" value="1"/>
</dbReference>
<dbReference type="FunFam" id="1.10.240.10:FF:000004">
    <property type="entry name" value="Tyrosine--tRNA ligase"/>
    <property type="match status" value="1"/>
</dbReference>
<dbReference type="InterPro" id="IPR002547">
    <property type="entry name" value="tRNA-bd_dom"/>
</dbReference>
<dbReference type="GO" id="GO:0005524">
    <property type="term" value="F:ATP binding"/>
    <property type="evidence" value="ECO:0007669"/>
    <property type="project" value="UniProtKB-KW"/>
</dbReference>
<dbReference type="Gene3D" id="3.40.50.620">
    <property type="entry name" value="HUPs"/>
    <property type="match status" value="1"/>
</dbReference>
<comment type="subcellular location">
    <subcellularLocation>
        <location evidence="2">Cytoplasm</location>
    </subcellularLocation>
    <subcellularLocation>
        <location evidence="1">Nucleus</location>
    </subcellularLocation>
</comment>
<evidence type="ECO:0000256" key="12">
    <source>
        <dbReference type="ARBA" id="ARBA00023242"/>
    </source>
</evidence>
<dbReference type="AlphaFoldDB" id="A0A6P8M3F6"/>
<dbReference type="GO" id="GO:0005634">
    <property type="term" value="C:nucleus"/>
    <property type="evidence" value="ECO:0007669"/>
    <property type="project" value="UniProtKB-SubCell"/>
</dbReference>
<feature type="transmembrane region" description="Helical" evidence="16">
    <location>
        <begin position="132"/>
        <end position="148"/>
    </location>
</feature>
<dbReference type="SMART" id="SM00100">
    <property type="entry name" value="cNMP"/>
    <property type="match status" value="1"/>
</dbReference>
<dbReference type="CDD" id="cd02799">
    <property type="entry name" value="tRNA_bind_EMAP-II_like"/>
    <property type="match status" value="1"/>
</dbReference>
<keyword evidence="10 15" id="KW-0648">Protein biosynthesis</keyword>
<evidence type="ECO:0000256" key="5">
    <source>
        <dbReference type="ARBA" id="ARBA00022555"/>
    </source>
</evidence>
<feature type="transmembrane region" description="Helical" evidence="16">
    <location>
        <begin position="293"/>
        <end position="311"/>
    </location>
</feature>
<sequence>MKIKRGVPKRLLDIHICELPKTSDSNLPKLPPNARFYTRWKRSFQKIFLVSVDHPLTRNFLRSLAAIAFEKRRHGRSLTWWVIHPCSDLRYYWDLLMTFIYLYMFIMVPYILAFQRVAKSSNPESWDPVHPAYITCIFDIVLNFITGFKSQDGHEIFLDPVLIIRHYVKGYFFIDFISSVPYIWFYKDRILPPGPNSNSILLIPEILPLIKIARIYTLRFYVRQIIANFPISHAEEKSIWLAFLVLLIFHWCSCITHIFPFIIAHITGVTKENSDMFLFTTGLYKKSDFDIYLTYYHIGMSNFFASSFIEFHSLGKSDTIIRCILLLFGKGCTIYFMVIVLQLVQSAAEPELKYQRIMHQVKEYIHEKKLPENLKKKLIAYYEYRFQGSYFKENAISRTLSNHLNQEIMIHGSRGLVDIATILHSLPRGIIGNLMGILKSVIYLNEDIIYKSKTDGDCMFFIVSGTVALITFNGKEICHEKDGGYFGEAALIYPDRRRLESAIALEFRILFRATNMVELKWEEKYEFITRNLAEWLGDEKLKSILKQRDLKLYWGTATTGKPHIGYFTPISKIADFLKSGAEVTVLFADLHAYLDNMKAPWELLELRTQYYEIIIKAMLRSIDVPLEKLKFVKGTDYQLSKEYTLDVYRLSSVVTEHDAKKAGAEVVKQVANPLLSGLLYPGLQALDEHYLEVDAQFGGLDQRKIFTFSEKYLPLLGYEKRIHLMNPMIPGLAGSKMSSSEEDSKIDLLDNAAAIKKKLKKAFCEPGNVNDNGVLSFAKHVIYPLLKEGETFNIQRTAEFGGDISFDTFEDLENAFAKEEIHPGDLKSAVEVYINRLLDPIRKEFEADPKLKSLLSKAYPPQKPKVVEELTPARLDIRVGKIVEVSKHPDADSLYIEKIDIGEASGPRTIISGLVNYVPIEEMQDRMVVILANLKPANLRGVQSHGMVLCASVDEPVRRVEPLRPPLDSKPGEKVIVDGYEDGSPDDVLNPKKKVWEKLQVDLVVNGSGEASWSGNVLLTASGGKLTADSLKNVAIK</sequence>